<sequence>MGASHWRIATHLMISGAPDAIVSSSYNTTMWIAGNLNACLGTFSEAVYEEVRRHLNAEFIMDDSGQSDEFEVITQNDAGWGAVSY</sequence>
<evidence type="ECO:0000313" key="1">
    <source>
        <dbReference type="EMBL" id="KIK02785.1"/>
    </source>
</evidence>
<gene>
    <name evidence="1" type="ORF">K443DRAFT_677369</name>
</gene>
<dbReference type="AlphaFoldDB" id="A0A0C9WUB6"/>
<organism evidence="1 2">
    <name type="scientific">Laccaria amethystina LaAM-08-1</name>
    <dbReference type="NCBI Taxonomy" id="1095629"/>
    <lineage>
        <taxon>Eukaryota</taxon>
        <taxon>Fungi</taxon>
        <taxon>Dikarya</taxon>
        <taxon>Basidiomycota</taxon>
        <taxon>Agaricomycotina</taxon>
        <taxon>Agaricomycetes</taxon>
        <taxon>Agaricomycetidae</taxon>
        <taxon>Agaricales</taxon>
        <taxon>Agaricineae</taxon>
        <taxon>Hydnangiaceae</taxon>
        <taxon>Laccaria</taxon>
    </lineage>
</organism>
<accession>A0A0C9WUB6</accession>
<dbReference type="Proteomes" id="UP000054477">
    <property type="component" value="Unassembled WGS sequence"/>
</dbReference>
<keyword evidence="2" id="KW-1185">Reference proteome</keyword>
<reference evidence="2" key="2">
    <citation type="submission" date="2015-01" db="EMBL/GenBank/DDBJ databases">
        <title>Evolutionary Origins and Diversification of the Mycorrhizal Mutualists.</title>
        <authorList>
            <consortium name="DOE Joint Genome Institute"/>
            <consortium name="Mycorrhizal Genomics Consortium"/>
            <person name="Kohler A."/>
            <person name="Kuo A."/>
            <person name="Nagy L.G."/>
            <person name="Floudas D."/>
            <person name="Copeland A."/>
            <person name="Barry K.W."/>
            <person name="Cichocki N."/>
            <person name="Veneault-Fourrey C."/>
            <person name="LaButti K."/>
            <person name="Lindquist E.A."/>
            <person name="Lipzen A."/>
            <person name="Lundell T."/>
            <person name="Morin E."/>
            <person name="Murat C."/>
            <person name="Riley R."/>
            <person name="Ohm R."/>
            <person name="Sun H."/>
            <person name="Tunlid A."/>
            <person name="Henrissat B."/>
            <person name="Grigoriev I.V."/>
            <person name="Hibbett D.S."/>
            <person name="Martin F."/>
        </authorList>
    </citation>
    <scope>NUCLEOTIDE SEQUENCE [LARGE SCALE GENOMIC DNA]</scope>
    <source>
        <strain evidence="2">LaAM-08-1</strain>
    </source>
</reference>
<name>A0A0C9WUB6_9AGAR</name>
<reference evidence="1 2" key="1">
    <citation type="submission" date="2014-04" db="EMBL/GenBank/DDBJ databases">
        <authorList>
            <consortium name="DOE Joint Genome Institute"/>
            <person name="Kuo A."/>
            <person name="Kohler A."/>
            <person name="Nagy L.G."/>
            <person name="Floudas D."/>
            <person name="Copeland A."/>
            <person name="Barry K.W."/>
            <person name="Cichocki N."/>
            <person name="Veneault-Fourrey C."/>
            <person name="LaButti K."/>
            <person name="Lindquist E.A."/>
            <person name="Lipzen A."/>
            <person name="Lundell T."/>
            <person name="Morin E."/>
            <person name="Murat C."/>
            <person name="Sun H."/>
            <person name="Tunlid A."/>
            <person name="Henrissat B."/>
            <person name="Grigoriev I.V."/>
            <person name="Hibbett D.S."/>
            <person name="Martin F."/>
            <person name="Nordberg H.P."/>
            <person name="Cantor M.N."/>
            <person name="Hua S.X."/>
        </authorList>
    </citation>
    <scope>NUCLEOTIDE SEQUENCE [LARGE SCALE GENOMIC DNA]</scope>
    <source>
        <strain evidence="1 2">LaAM-08-1</strain>
    </source>
</reference>
<evidence type="ECO:0000313" key="2">
    <source>
        <dbReference type="Proteomes" id="UP000054477"/>
    </source>
</evidence>
<protein>
    <submittedName>
        <fullName evidence="1">Uncharacterized protein</fullName>
    </submittedName>
</protein>
<proteinExistence type="predicted"/>
<dbReference type="HOGENOM" id="CLU_2512985_0_0_1"/>
<dbReference type="EMBL" id="KN838588">
    <property type="protein sequence ID" value="KIK02785.1"/>
    <property type="molecule type" value="Genomic_DNA"/>
</dbReference>